<dbReference type="OrthoDB" id="3253043at2"/>
<dbReference type="Pfam" id="PF00258">
    <property type="entry name" value="Flavodoxin_1"/>
    <property type="match status" value="1"/>
</dbReference>
<evidence type="ECO:0000313" key="3">
    <source>
        <dbReference type="Proteomes" id="UP000269289"/>
    </source>
</evidence>
<gene>
    <name evidence="2" type="ORF">EBM89_07560</name>
</gene>
<dbReference type="Proteomes" id="UP000269289">
    <property type="component" value="Unassembled WGS sequence"/>
</dbReference>
<organism evidence="2 3">
    <name type="scientific">Cellulomonas triticagri</name>
    <dbReference type="NCBI Taxonomy" id="2483352"/>
    <lineage>
        <taxon>Bacteria</taxon>
        <taxon>Bacillati</taxon>
        <taxon>Actinomycetota</taxon>
        <taxon>Actinomycetes</taxon>
        <taxon>Micrococcales</taxon>
        <taxon>Cellulomonadaceae</taxon>
        <taxon>Cellulomonas</taxon>
    </lineage>
</organism>
<name>A0A3M2JR61_9CELL</name>
<dbReference type="RefSeq" id="WP_122148837.1">
    <property type="nucleotide sequence ID" value="NZ_RFFI01000031.1"/>
</dbReference>
<dbReference type="PROSITE" id="PS50902">
    <property type="entry name" value="FLAVODOXIN_LIKE"/>
    <property type="match status" value="1"/>
</dbReference>
<accession>A0A3M2JR61</accession>
<dbReference type="GO" id="GO:0010181">
    <property type="term" value="F:FMN binding"/>
    <property type="evidence" value="ECO:0007669"/>
    <property type="project" value="InterPro"/>
</dbReference>
<sequence length="159" mass="15842">MPHVVIVVESCFGNTGRVAAALAEGLRDAGAAVEVVAADAAPASPVADLVLVGAPTHNAGMPTAASRTQAAQHGGTAASSGVREWIERAAVDAPVHTFSTKVAGMFSGSAGKAAAKRLVHRGARATRGEDFLVSGREGPLVPGEEARAAAWGRALVAGT</sequence>
<feature type="domain" description="Flavodoxin-like" evidence="1">
    <location>
        <begin position="4"/>
        <end position="156"/>
    </location>
</feature>
<keyword evidence="3" id="KW-1185">Reference proteome</keyword>
<evidence type="ECO:0000259" key="1">
    <source>
        <dbReference type="PROSITE" id="PS50902"/>
    </source>
</evidence>
<evidence type="ECO:0000313" key="2">
    <source>
        <dbReference type="EMBL" id="RMI12708.1"/>
    </source>
</evidence>
<dbReference type="Gene3D" id="3.40.50.360">
    <property type="match status" value="1"/>
</dbReference>
<protein>
    <submittedName>
        <fullName evidence="2">Flavodoxin/nitric oxide synthase</fullName>
    </submittedName>
</protein>
<dbReference type="InterPro" id="IPR008254">
    <property type="entry name" value="Flavodoxin/NO_synth"/>
</dbReference>
<proteinExistence type="predicted"/>
<reference evidence="2 3" key="1">
    <citation type="submission" date="2018-10" db="EMBL/GenBank/DDBJ databases">
        <title>Isolation, diversity and antifungal activity of actinobacteria from wheat.</title>
        <authorList>
            <person name="Han C."/>
        </authorList>
    </citation>
    <scope>NUCLEOTIDE SEQUENCE [LARGE SCALE GENOMIC DNA]</scope>
    <source>
        <strain evidence="2 3">NEAU-YY56</strain>
    </source>
</reference>
<comment type="caution">
    <text evidence="2">The sequence shown here is derived from an EMBL/GenBank/DDBJ whole genome shotgun (WGS) entry which is preliminary data.</text>
</comment>
<dbReference type="InterPro" id="IPR029039">
    <property type="entry name" value="Flavoprotein-like_sf"/>
</dbReference>
<dbReference type="EMBL" id="RFFI01000031">
    <property type="protein sequence ID" value="RMI12708.1"/>
    <property type="molecule type" value="Genomic_DNA"/>
</dbReference>
<dbReference type="SUPFAM" id="SSF52218">
    <property type="entry name" value="Flavoproteins"/>
    <property type="match status" value="1"/>
</dbReference>
<dbReference type="AlphaFoldDB" id="A0A3M2JR61"/>